<protein>
    <submittedName>
        <fullName evidence="1">Uncharacterized protein</fullName>
    </submittedName>
</protein>
<sequence length="296" mass="32505">MQGHRRSVMCVSPPLGSDRKRCQSADLSIQLLTECRDGWTDGRARVLYFEYRQIITVVKVPWILLRLVGHFCSCFGPARYICSSFGYVILLTVVRALSKFTAIQGLAGFIHTPAGRLPGATIDAPKSPAIKKEICIAGFIHTPAGRLPGAAIDAPKSPAIKKEICIAGIYTHSSRQTPGSDYRCVKVTSDREGNMYSGIHTHSSRHTTGNAYRHAKLTGDREGIYMAGFIHTPASIFPGETMDAPKLPAIEKEIKNDPRVHKFFELLNSCTAKAWLRGKESIPPADVDVDELTLVV</sequence>
<proteinExistence type="predicted"/>
<accession>A0A8J4Y0Z5</accession>
<comment type="caution">
    <text evidence="1">The sequence shown here is derived from an EMBL/GenBank/DDBJ whole genome shotgun (WGS) entry which is preliminary data.</text>
</comment>
<dbReference type="EMBL" id="JACEEZ010020103">
    <property type="protein sequence ID" value="KAG0715004.1"/>
    <property type="molecule type" value="Genomic_DNA"/>
</dbReference>
<keyword evidence="2" id="KW-1185">Reference proteome</keyword>
<evidence type="ECO:0000313" key="2">
    <source>
        <dbReference type="Proteomes" id="UP000770661"/>
    </source>
</evidence>
<gene>
    <name evidence="1" type="ORF">GWK47_012975</name>
</gene>
<reference evidence="1" key="1">
    <citation type="submission" date="2020-07" db="EMBL/GenBank/DDBJ databases">
        <title>The High-quality genome of the commercially important snow crab, Chionoecetes opilio.</title>
        <authorList>
            <person name="Jeong J.-H."/>
            <person name="Ryu S."/>
        </authorList>
    </citation>
    <scope>NUCLEOTIDE SEQUENCE</scope>
    <source>
        <strain evidence="1">MADBK_172401_WGS</strain>
        <tissue evidence="1">Digestive gland</tissue>
    </source>
</reference>
<evidence type="ECO:0000313" key="1">
    <source>
        <dbReference type="EMBL" id="KAG0715004.1"/>
    </source>
</evidence>
<dbReference type="AlphaFoldDB" id="A0A8J4Y0Z5"/>
<organism evidence="1 2">
    <name type="scientific">Chionoecetes opilio</name>
    <name type="common">Atlantic snow crab</name>
    <name type="synonym">Cancer opilio</name>
    <dbReference type="NCBI Taxonomy" id="41210"/>
    <lineage>
        <taxon>Eukaryota</taxon>
        <taxon>Metazoa</taxon>
        <taxon>Ecdysozoa</taxon>
        <taxon>Arthropoda</taxon>
        <taxon>Crustacea</taxon>
        <taxon>Multicrustacea</taxon>
        <taxon>Malacostraca</taxon>
        <taxon>Eumalacostraca</taxon>
        <taxon>Eucarida</taxon>
        <taxon>Decapoda</taxon>
        <taxon>Pleocyemata</taxon>
        <taxon>Brachyura</taxon>
        <taxon>Eubrachyura</taxon>
        <taxon>Majoidea</taxon>
        <taxon>Majidae</taxon>
        <taxon>Chionoecetes</taxon>
    </lineage>
</organism>
<dbReference type="Proteomes" id="UP000770661">
    <property type="component" value="Unassembled WGS sequence"/>
</dbReference>
<name>A0A8J4Y0Z5_CHIOP</name>